<evidence type="ECO:0000313" key="2">
    <source>
        <dbReference type="Proteomes" id="UP000800036"/>
    </source>
</evidence>
<accession>A0A6A5V1J0</accession>
<dbReference type="EMBL" id="ML976696">
    <property type="protein sequence ID" value="KAF1970965.1"/>
    <property type="molecule type" value="Genomic_DNA"/>
</dbReference>
<reference evidence="1" key="1">
    <citation type="journal article" date="2020" name="Stud. Mycol.">
        <title>101 Dothideomycetes genomes: a test case for predicting lifestyles and emergence of pathogens.</title>
        <authorList>
            <person name="Haridas S."/>
            <person name="Albert R."/>
            <person name="Binder M."/>
            <person name="Bloem J."/>
            <person name="Labutti K."/>
            <person name="Salamov A."/>
            <person name="Andreopoulos B."/>
            <person name="Baker S."/>
            <person name="Barry K."/>
            <person name="Bills G."/>
            <person name="Bluhm B."/>
            <person name="Cannon C."/>
            <person name="Castanera R."/>
            <person name="Culley D."/>
            <person name="Daum C."/>
            <person name="Ezra D."/>
            <person name="Gonzalez J."/>
            <person name="Henrissat B."/>
            <person name="Kuo A."/>
            <person name="Liang C."/>
            <person name="Lipzen A."/>
            <person name="Lutzoni F."/>
            <person name="Magnuson J."/>
            <person name="Mondo S."/>
            <person name="Nolan M."/>
            <person name="Ohm R."/>
            <person name="Pangilinan J."/>
            <person name="Park H.-J."/>
            <person name="Ramirez L."/>
            <person name="Alfaro M."/>
            <person name="Sun H."/>
            <person name="Tritt A."/>
            <person name="Yoshinaga Y."/>
            <person name="Zwiers L.-H."/>
            <person name="Turgeon B."/>
            <person name="Goodwin S."/>
            <person name="Spatafora J."/>
            <person name="Crous P."/>
            <person name="Grigoriev I."/>
        </authorList>
    </citation>
    <scope>NUCLEOTIDE SEQUENCE</scope>
    <source>
        <strain evidence="1">CBS 107.79</strain>
    </source>
</reference>
<dbReference type="AlphaFoldDB" id="A0A6A5V1J0"/>
<name>A0A6A5V1J0_9PLEO</name>
<organism evidence="1 2">
    <name type="scientific">Bimuria novae-zelandiae CBS 107.79</name>
    <dbReference type="NCBI Taxonomy" id="1447943"/>
    <lineage>
        <taxon>Eukaryota</taxon>
        <taxon>Fungi</taxon>
        <taxon>Dikarya</taxon>
        <taxon>Ascomycota</taxon>
        <taxon>Pezizomycotina</taxon>
        <taxon>Dothideomycetes</taxon>
        <taxon>Pleosporomycetidae</taxon>
        <taxon>Pleosporales</taxon>
        <taxon>Massarineae</taxon>
        <taxon>Didymosphaeriaceae</taxon>
        <taxon>Bimuria</taxon>
    </lineage>
</organism>
<dbReference type="Proteomes" id="UP000800036">
    <property type="component" value="Unassembled WGS sequence"/>
</dbReference>
<gene>
    <name evidence="1" type="ORF">BU23DRAFT_570230</name>
</gene>
<proteinExistence type="predicted"/>
<evidence type="ECO:0000313" key="1">
    <source>
        <dbReference type="EMBL" id="KAF1970965.1"/>
    </source>
</evidence>
<protein>
    <submittedName>
        <fullName evidence="1">Uncharacterized protein</fullName>
    </submittedName>
</protein>
<dbReference type="OrthoDB" id="10475645at2759"/>
<keyword evidence="2" id="KW-1185">Reference proteome</keyword>
<sequence>MQPDLGPGGLDAFKLSYLELYRQRPLYKSVGLGGFWAHWATDDLPAYADVHRRIQFKLVTIPSLDSGEVFEARHTLSRERIINNTKLDESVVAADEKWRGDVRDDGNLKDKLLLEWRKNDYNRRVHDGGEREPTKELLDRGAVISEKSTGLKFRVSSTHEAL</sequence>